<feature type="coiled-coil region" evidence="6">
    <location>
        <begin position="121"/>
        <end position="173"/>
    </location>
</feature>
<evidence type="ECO:0000256" key="6">
    <source>
        <dbReference type="SAM" id="Coils"/>
    </source>
</evidence>
<protein>
    <recommendedName>
        <fullName evidence="11">MADS-box transcription factor</fullName>
    </recommendedName>
</protein>
<dbReference type="EMBL" id="VOIH02000011">
    <property type="protein sequence ID" value="KAF3433070.1"/>
    <property type="molecule type" value="Genomic_DNA"/>
</dbReference>
<evidence type="ECO:0000259" key="8">
    <source>
        <dbReference type="PROSITE" id="PS51297"/>
    </source>
</evidence>
<evidence type="ECO:0000259" key="7">
    <source>
        <dbReference type="PROSITE" id="PS50066"/>
    </source>
</evidence>
<dbReference type="GO" id="GO:0005634">
    <property type="term" value="C:nucleus"/>
    <property type="evidence" value="ECO:0007669"/>
    <property type="project" value="UniProtKB-SubCell"/>
</dbReference>
<accession>A0A8K0DL85</accession>
<dbReference type="Pfam" id="PF01486">
    <property type="entry name" value="K-box"/>
    <property type="match status" value="1"/>
</dbReference>
<gene>
    <name evidence="9" type="ORF">FNV43_RR24172</name>
</gene>
<comment type="caution">
    <text evidence="9">The sequence shown here is derived from an EMBL/GenBank/DDBJ whole genome shotgun (WGS) entry which is preliminary data.</text>
</comment>
<dbReference type="Proteomes" id="UP000796880">
    <property type="component" value="Unassembled WGS sequence"/>
</dbReference>
<dbReference type="Gene3D" id="3.40.1810.10">
    <property type="entry name" value="Transcription factor, MADS-box"/>
    <property type="match status" value="1"/>
</dbReference>
<reference evidence="9" key="1">
    <citation type="submission" date="2020-03" db="EMBL/GenBank/DDBJ databases">
        <title>A high-quality chromosome-level genome assembly of a woody plant with both climbing and erect habits, Rhamnella rubrinervis.</title>
        <authorList>
            <person name="Lu Z."/>
            <person name="Yang Y."/>
            <person name="Zhu X."/>
            <person name="Sun Y."/>
        </authorList>
    </citation>
    <scope>NUCLEOTIDE SEQUENCE</scope>
    <source>
        <strain evidence="9">BYM</strain>
        <tissue evidence="9">Leaf</tissue>
    </source>
</reference>
<dbReference type="InterPro" id="IPR002487">
    <property type="entry name" value="TF_Kbox"/>
</dbReference>
<dbReference type="SMART" id="SM00432">
    <property type="entry name" value="MADS"/>
    <property type="match status" value="1"/>
</dbReference>
<dbReference type="OrthoDB" id="1898716at2759"/>
<dbReference type="Pfam" id="PF00319">
    <property type="entry name" value="SRF-TF"/>
    <property type="match status" value="1"/>
</dbReference>
<comment type="subcellular location">
    <subcellularLocation>
        <location evidence="1">Nucleus</location>
    </subcellularLocation>
</comment>
<proteinExistence type="predicted"/>
<evidence type="ECO:0000256" key="1">
    <source>
        <dbReference type="ARBA" id="ARBA00004123"/>
    </source>
</evidence>
<dbReference type="GO" id="GO:0045944">
    <property type="term" value="P:positive regulation of transcription by RNA polymerase II"/>
    <property type="evidence" value="ECO:0007669"/>
    <property type="project" value="InterPro"/>
</dbReference>
<keyword evidence="5" id="KW-0539">Nucleus</keyword>
<dbReference type="PROSITE" id="PS50066">
    <property type="entry name" value="MADS_BOX_2"/>
    <property type="match status" value="1"/>
</dbReference>
<dbReference type="CDD" id="cd00265">
    <property type="entry name" value="MADS_MEF2_like"/>
    <property type="match status" value="1"/>
</dbReference>
<dbReference type="PROSITE" id="PS51297">
    <property type="entry name" value="K_BOX"/>
    <property type="match status" value="1"/>
</dbReference>
<dbReference type="PRINTS" id="PR00404">
    <property type="entry name" value="MADSDOMAIN"/>
</dbReference>
<dbReference type="GO" id="GO:0000977">
    <property type="term" value="F:RNA polymerase II transcription regulatory region sequence-specific DNA binding"/>
    <property type="evidence" value="ECO:0007669"/>
    <property type="project" value="InterPro"/>
</dbReference>
<evidence type="ECO:0000313" key="9">
    <source>
        <dbReference type="EMBL" id="KAF3433070.1"/>
    </source>
</evidence>
<dbReference type="InterPro" id="IPR002100">
    <property type="entry name" value="TF_MADSbox"/>
</dbReference>
<evidence type="ECO:0000256" key="2">
    <source>
        <dbReference type="ARBA" id="ARBA00023015"/>
    </source>
</evidence>
<dbReference type="SUPFAM" id="SSF55455">
    <property type="entry name" value="SRF-like"/>
    <property type="match status" value="1"/>
</dbReference>
<dbReference type="PROSITE" id="PS00350">
    <property type="entry name" value="MADS_BOX_1"/>
    <property type="match status" value="1"/>
</dbReference>
<dbReference type="InterPro" id="IPR050142">
    <property type="entry name" value="MADS-box/MEF2_TF"/>
</dbReference>
<keyword evidence="2" id="KW-0805">Transcription regulation</keyword>
<keyword evidence="6" id="KW-0175">Coiled coil</keyword>
<keyword evidence="4" id="KW-0804">Transcription</keyword>
<dbReference type="GO" id="GO:0003700">
    <property type="term" value="F:DNA-binding transcription factor activity"/>
    <property type="evidence" value="ECO:0007669"/>
    <property type="project" value="InterPro"/>
</dbReference>
<evidence type="ECO:0008006" key="11">
    <source>
        <dbReference type="Google" id="ProtNLM"/>
    </source>
</evidence>
<dbReference type="GO" id="GO:0046983">
    <property type="term" value="F:protein dimerization activity"/>
    <property type="evidence" value="ECO:0007669"/>
    <property type="project" value="InterPro"/>
</dbReference>
<feature type="domain" description="MADS-box" evidence="7">
    <location>
        <begin position="1"/>
        <end position="61"/>
    </location>
</feature>
<evidence type="ECO:0000256" key="5">
    <source>
        <dbReference type="ARBA" id="ARBA00023242"/>
    </source>
</evidence>
<name>A0A8K0DL85_9ROSA</name>
<dbReference type="InterPro" id="IPR033896">
    <property type="entry name" value="MEF2-like_N"/>
</dbReference>
<feature type="domain" description="K-box" evidence="8">
    <location>
        <begin position="87"/>
        <end position="177"/>
    </location>
</feature>
<sequence length="244" mass="28339">MGRGRVVLERIENKINRQVTFSKRRNGLLKKAYELSVLCDAEVAVIIFSSRGKLFEFGSTDVKKIIDRYRQFCYASEDRFNIVEDQTQNLYQEVSKLRVIHESLQRSARHLLGENLEELGIKELQTLEKQLDRTISKTRQRKTHLMLERLEELREKERNLGEINKQLKSKIEEGQGRRASLIQGQGNTSALAANDTFKSQPTQVNHFQSQSYLQIGYQTHQEKEIEARGIAGGNMRCNQDNWLL</sequence>
<dbReference type="InterPro" id="IPR036879">
    <property type="entry name" value="TF_MADSbox_sf"/>
</dbReference>
<dbReference type="AlphaFoldDB" id="A0A8K0DL85"/>
<evidence type="ECO:0000256" key="4">
    <source>
        <dbReference type="ARBA" id="ARBA00023163"/>
    </source>
</evidence>
<keyword evidence="3" id="KW-0238">DNA-binding</keyword>
<keyword evidence="10" id="KW-1185">Reference proteome</keyword>
<dbReference type="PANTHER" id="PTHR48019">
    <property type="entry name" value="SERUM RESPONSE FACTOR HOMOLOG"/>
    <property type="match status" value="1"/>
</dbReference>
<dbReference type="FunFam" id="3.40.1810.10:FF:000008">
    <property type="entry name" value="MADS-box transcription factor 1"/>
    <property type="match status" value="1"/>
</dbReference>
<evidence type="ECO:0000313" key="10">
    <source>
        <dbReference type="Proteomes" id="UP000796880"/>
    </source>
</evidence>
<organism evidence="9 10">
    <name type="scientific">Rhamnella rubrinervis</name>
    <dbReference type="NCBI Taxonomy" id="2594499"/>
    <lineage>
        <taxon>Eukaryota</taxon>
        <taxon>Viridiplantae</taxon>
        <taxon>Streptophyta</taxon>
        <taxon>Embryophyta</taxon>
        <taxon>Tracheophyta</taxon>
        <taxon>Spermatophyta</taxon>
        <taxon>Magnoliopsida</taxon>
        <taxon>eudicotyledons</taxon>
        <taxon>Gunneridae</taxon>
        <taxon>Pentapetalae</taxon>
        <taxon>rosids</taxon>
        <taxon>fabids</taxon>
        <taxon>Rosales</taxon>
        <taxon>Rhamnaceae</taxon>
        <taxon>rhamnoid group</taxon>
        <taxon>Rhamneae</taxon>
        <taxon>Rhamnella</taxon>
    </lineage>
</organism>
<evidence type="ECO:0000256" key="3">
    <source>
        <dbReference type="ARBA" id="ARBA00023125"/>
    </source>
</evidence>